<dbReference type="Proteomes" id="UP000095285">
    <property type="component" value="Unassembled WGS sequence"/>
</dbReference>
<protein>
    <submittedName>
        <fullName evidence="2">Secreted protein</fullName>
    </submittedName>
</protein>
<dbReference type="WBParaSite" id="EN70_5983">
    <property type="protein sequence ID" value="EN70_5983"/>
    <property type="gene ID" value="EN70_5983"/>
</dbReference>
<evidence type="ECO:0000313" key="1">
    <source>
        <dbReference type="Proteomes" id="UP000095285"/>
    </source>
</evidence>
<dbReference type="AlphaFoldDB" id="A0A1I7VT55"/>
<name>A0A1I7VT55_LOALO</name>
<accession>A0A1I7VT55</accession>
<evidence type="ECO:0000313" key="2">
    <source>
        <dbReference type="WBParaSite" id="EN70_5983"/>
    </source>
</evidence>
<keyword evidence="1" id="KW-1185">Reference proteome</keyword>
<sequence length="106" mass="12335">MQSVMMSWSPSAFLARYKTSSWRILFKDFAQLNQMQNIQVLPCIPFSQKLVVICRPERIFGPSRYHYASSFAYVHALLLDLHLFHVPSVGYSIHRQNTAKDKGKRC</sequence>
<organism evidence="1 2">
    <name type="scientific">Loa loa</name>
    <name type="common">Eye worm</name>
    <name type="synonym">Filaria loa</name>
    <dbReference type="NCBI Taxonomy" id="7209"/>
    <lineage>
        <taxon>Eukaryota</taxon>
        <taxon>Metazoa</taxon>
        <taxon>Ecdysozoa</taxon>
        <taxon>Nematoda</taxon>
        <taxon>Chromadorea</taxon>
        <taxon>Rhabditida</taxon>
        <taxon>Spirurina</taxon>
        <taxon>Spiruromorpha</taxon>
        <taxon>Filarioidea</taxon>
        <taxon>Onchocercidae</taxon>
        <taxon>Loa</taxon>
    </lineage>
</organism>
<reference evidence="2" key="2">
    <citation type="submission" date="2016-11" db="UniProtKB">
        <authorList>
            <consortium name="WormBaseParasite"/>
        </authorList>
    </citation>
    <scope>IDENTIFICATION</scope>
</reference>
<reference evidence="1" key="1">
    <citation type="submission" date="2012-04" db="EMBL/GenBank/DDBJ databases">
        <title>The Genome Sequence of Loa loa.</title>
        <authorList>
            <consortium name="The Broad Institute Genome Sequencing Platform"/>
            <consortium name="Broad Institute Genome Sequencing Center for Infectious Disease"/>
            <person name="Nutman T.B."/>
            <person name="Fink D.L."/>
            <person name="Russ C."/>
            <person name="Young S."/>
            <person name="Zeng Q."/>
            <person name="Gargeya S."/>
            <person name="Alvarado L."/>
            <person name="Berlin A."/>
            <person name="Chapman S.B."/>
            <person name="Chen Z."/>
            <person name="Freedman E."/>
            <person name="Gellesch M."/>
            <person name="Goldberg J."/>
            <person name="Griggs A."/>
            <person name="Gujja S."/>
            <person name="Heilman E.R."/>
            <person name="Heiman D."/>
            <person name="Howarth C."/>
            <person name="Mehta T."/>
            <person name="Neiman D."/>
            <person name="Pearson M."/>
            <person name="Roberts A."/>
            <person name="Saif S."/>
            <person name="Shea T."/>
            <person name="Shenoy N."/>
            <person name="Sisk P."/>
            <person name="Stolte C."/>
            <person name="Sykes S."/>
            <person name="White J."/>
            <person name="Yandava C."/>
            <person name="Haas B."/>
            <person name="Henn M.R."/>
            <person name="Nusbaum C."/>
            <person name="Birren B."/>
        </authorList>
    </citation>
    <scope>NUCLEOTIDE SEQUENCE [LARGE SCALE GENOMIC DNA]</scope>
</reference>
<proteinExistence type="predicted"/>